<name>U4V5T2_9HYPH</name>
<evidence type="ECO:0000313" key="3">
    <source>
        <dbReference type="Proteomes" id="UP000016842"/>
    </source>
</evidence>
<evidence type="ECO:0008006" key="4">
    <source>
        <dbReference type="Google" id="ProtNLM"/>
    </source>
</evidence>
<dbReference type="PROSITE" id="PS51257">
    <property type="entry name" value="PROKAR_LIPOPROTEIN"/>
    <property type="match status" value="1"/>
</dbReference>
<proteinExistence type="predicted"/>
<dbReference type="PATRIC" id="fig|1337887.3.peg.4358"/>
<reference evidence="2 3" key="1">
    <citation type="journal article" date="2014" name="FEMS Microbiol. Lett.">
        <title>Genome sequencing analysis reveals virulence-related gene content of Ochrobactrum intermedium strain 229E, a urease-positive strain isolated from the human gastric niche.</title>
        <authorList>
            <person name="Kulkarni G.J."/>
            <person name="Shetty S."/>
            <person name="Dharne M.S."/>
            <person name="Shouche Y.S."/>
        </authorList>
    </citation>
    <scope>NUCLEOTIDE SEQUENCE [LARGE SCALE GENOMIC DNA]</scope>
    <source>
        <strain evidence="2 3">229E</strain>
    </source>
</reference>
<feature type="chain" id="PRO_5004657059" description="DUF2291 domain-containing protein" evidence="1">
    <location>
        <begin position="20"/>
        <end position="217"/>
    </location>
</feature>
<dbReference type="EMBL" id="ASXJ01000323">
    <property type="protein sequence ID" value="ERM00373.1"/>
    <property type="molecule type" value="Genomic_DNA"/>
</dbReference>
<feature type="signal peptide" evidence="1">
    <location>
        <begin position="1"/>
        <end position="19"/>
    </location>
</feature>
<dbReference type="SUPFAM" id="SSF141318">
    <property type="entry name" value="TM0957-like"/>
    <property type="match status" value="1"/>
</dbReference>
<dbReference type="PIRSF" id="PIRSF033535">
    <property type="entry name" value="UCP033535_plp"/>
    <property type="match status" value="1"/>
</dbReference>
<evidence type="ECO:0000313" key="2">
    <source>
        <dbReference type="EMBL" id="ERM00373.1"/>
    </source>
</evidence>
<gene>
    <name evidence="2" type="ORF">Q644_04940</name>
</gene>
<comment type="caution">
    <text evidence="2">The sequence shown here is derived from an EMBL/GenBank/DDBJ whole genome shotgun (WGS) entry which is preliminary data.</text>
</comment>
<evidence type="ECO:0000256" key="1">
    <source>
        <dbReference type="SAM" id="SignalP"/>
    </source>
</evidence>
<dbReference type="AlphaFoldDB" id="U4V5T2"/>
<protein>
    <recommendedName>
        <fullName evidence="4">DUF2291 domain-containing protein</fullName>
    </recommendedName>
</protein>
<accession>U4V5T2</accession>
<sequence>MSVLKSASIILLACGVALSGCKIIKTPPTAEEAAEARGDNFNPDRSVSDIWDAKVKPFFAEKTATLDEVMQAADADADAAGAKYGHREKQGNAPWTFVVRLEGTVVAAETKSRAAYVDVDSNGDGKPDARVQIGPTVRGTAIRDSLSFVNFNEFRNQIDWAQFGKAFNTRINDDVLSKLPRENLVGMKVKAQGAFPPLPSKGQLPVLTPPVSISLEK</sequence>
<dbReference type="Pfam" id="PF10054">
    <property type="entry name" value="DUF2291"/>
    <property type="match status" value="1"/>
</dbReference>
<organism evidence="2 3">
    <name type="scientific">Brucella intermedia 229E</name>
    <dbReference type="NCBI Taxonomy" id="1337887"/>
    <lineage>
        <taxon>Bacteria</taxon>
        <taxon>Pseudomonadati</taxon>
        <taxon>Pseudomonadota</taxon>
        <taxon>Alphaproteobacteria</taxon>
        <taxon>Hyphomicrobiales</taxon>
        <taxon>Brucellaceae</taxon>
        <taxon>Brucella/Ochrobactrum group</taxon>
        <taxon>Brucella</taxon>
    </lineage>
</organism>
<dbReference type="Proteomes" id="UP000016842">
    <property type="component" value="Unassembled WGS sequence"/>
</dbReference>
<dbReference type="InterPro" id="IPR014582">
    <property type="entry name" value="UCP033535_lipo"/>
</dbReference>
<keyword evidence="1" id="KW-0732">Signal</keyword>
<dbReference type="InterPro" id="IPR036215">
    <property type="entry name" value="TM0957-like_sf"/>
</dbReference>